<protein>
    <submittedName>
        <fullName evidence="1">Uncharacterized protein</fullName>
    </submittedName>
</protein>
<dbReference type="Gramene" id="FCD_00029322-RA">
    <property type="protein sequence ID" value="FCD_00029322-RA:cds"/>
    <property type="gene ID" value="FCD_00029322"/>
</dbReference>
<dbReference type="Proteomes" id="UP001187192">
    <property type="component" value="Unassembled WGS sequence"/>
</dbReference>
<comment type="caution">
    <text evidence="1">The sequence shown here is derived from an EMBL/GenBank/DDBJ whole genome shotgun (WGS) entry which is preliminary data.</text>
</comment>
<proteinExistence type="predicted"/>
<sequence length="71" mass="7231">MGSRRWEGGLRSVRDSELRGEAGFVGRGGGAWVGRPGWGGLGFVGGGWSGSKFGTAAAPGRGGGRRLGWVL</sequence>
<evidence type="ECO:0000313" key="2">
    <source>
        <dbReference type="Proteomes" id="UP001187192"/>
    </source>
</evidence>
<dbReference type="AlphaFoldDB" id="A0AA88DFH4"/>
<reference evidence="1" key="1">
    <citation type="submission" date="2023-07" db="EMBL/GenBank/DDBJ databases">
        <title>draft genome sequence of fig (Ficus carica).</title>
        <authorList>
            <person name="Takahashi T."/>
            <person name="Nishimura K."/>
        </authorList>
    </citation>
    <scope>NUCLEOTIDE SEQUENCE</scope>
</reference>
<accession>A0AA88DFH4</accession>
<gene>
    <name evidence="1" type="ORF">TIFTF001_025363</name>
</gene>
<organism evidence="1 2">
    <name type="scientific">Ficus carica</name>
    <name type="common">Common fig</name>
    <dbReference type="NCBI Taxonomy" id="3494"/>
    <lineage>
        <taxon>Eukaryota</taxon>
        <taxon>Viridiplantae</taxon>
        <taxon>Streptophyta</taxon>
        <taxon>Embryophyta</taxon>
        <taxon>Tracheophyta</taxon>
        <taxon>Spermatophyta</taxon>
        <taxon>Magnoliopsida</taxon>
        <taxon>eudicotyledons</taxon>
        <taxon>Gunneridae</taxon>
        <taxon>Pentapetalae</taxon>
        <taxon>rosids</taxon>
        <taxon>fabids</taxon>
        <taxon>Rosales</taxon>
        <taxon>Moraceae</taxon>
        <taxon>Ficeae</taxon>
        <taxon>Ficus</taxon>
    </lineage>
</organism>
<evidence type="ECO:0000313" key="1">
    <source>
        <dbReference type="EMBL" id="GMN56245.1"/>
    </source>
</evidence>
<dbReference type="EMBL" id="BTGU01000062">
    <property type="protein sequence ID" value="GMN56245.1"/>
    <property type="molecule type" value="Genomic_DNA"/>
</dbReference>
<name>A0AA88DFH4_FICCA</name>
<keyword evidence="2" id="KW-1185">Reference proteome</keyword>